<feature type="compositionally biased region" description="Polar residues" evidence="1">
    <location>
        <begin position="37"/>
        <end position="60"/>
    </location>
</feature>
<reference evidence="2" key="1">
    <citation type="submission" date="2022-11" db="EMBL/GenBank/DDBJ databases">
        <authorList>
            <person name="Petersen C."/>
        </authorList>
    </citation>
    <scope>NUCLEOTIDE SEQUENCE</scope>
    <source>
        <strain evidence="2">IBT 21917</strain>
    </source>
</reference>
<comment type="caution">
    <text evidence="2">The sequence shown here is derived from an EMBL/GenBank/DDBJ whole genome shotgun (WGS) entry which is preliminary data.</text>
</comment>
<reference evidence="2" key="2">
    <citation type="journal article" date="2023" name="IMA Fungus">
        <title>Comparative genomic study of the Penicillium genus elucidates a diverse pangenome and 15 lateral gene transfer events.</title>
        <authorList>
            <person name="Petersen C."/>
            <person name="Sorensen T."/>
            <person name="Nielsen M.R."/>
            <person name="Sondergaard T.E."/>
            <person name="Sorensen J.L."/>
            <person name="Fitzpatrick D.A."/>
            <person name="Frisvad J.C."/>
            <person name="Nielsen K.L."/>
        </authorList>
    </citation>
    <scope>NUCLEOTIDE SEQUENCE</scope>
    <source>
        <strain evidence="2">IBT 21917</strain>
    </source>
</reference>
<accession>A0A9W9IT20</accession>
<organism evidence="2 3">
    <name type="scientific">Penicillium capsulatum</name>
    <dbReference type="NCBI Taxonomy" id="69766"/>
    <lineage>
        <taxon>Eukaryota</taxon>
        <taxon>Fungi</taxon>
        <taxon>Dikarya</taxon>
        <taxon>Ascomycota</taxon>
        <taxon>Pezizomycotina</taxon>
        <taxon>Eurotiomycetes</taxon>
        <taxon>Eurotiomycetidae</taxon>
        <taxon>Eurotiales</taxon>
        <taxon>Aspergillaceae</taxon>
        <taxon>Penicillium</taxon>
    </lineage>
</organism>
<feature type="region of interest" description="Disordered" evidence="1">
    <location>
        <begin position="18"/>
        <end position="83"/>
    </location>
</feature>
<gene>
    <name evidence="2" type="ORF">N7492_000181</name>
</gene>
<keyword evidence="3" id="KW-1185">Reference proteome</keyword>
<name>A0A9W9IT20_9EURO</name>
<dbReference type="EMBL" id="JAPQKO010000001">
    <property type="protein sequence ID" value="KAJ5182565.1"/>
    <property type="molecule type" value="Genomic_DNA"/>
</dbReference>
<evidence type="ECO:0000313" key="2">
    <source>
        <dbReference type="EMBL" id="KAJ5182565.1"/>
    </source>
</evidence>
<feature type="compositionally biased region" description="Basic and acidic residues" evidence="1">
    <location>
        <begin position="146"/>
        <end position="163"/>
    </location>
</feature>
<sequence length="240" mass="27116">MGLMSSLSRCMRDNRISRRLSTSKQKAHRLDDDSNDLIKTTSNTLSLGRAESVSSSNTMVRDSEYRPVLPTESPQRKRLSPADLNLQTLFDNGHTLDKYASRAERAFSMPAYPVYKLDTTRSPKKTTTKKLQAPLETGNKRGSKRKTWDAKGENDPVADERGSGSKLRRSMTGLLKKSYSFRTSHSMKRRSSCAAPKCDDDSSIPEENRLHVTAEQKWLEANGLTNMTRDYSWAKSVGMW</sequence>
<dbReference type="AlphaFoldDB" id="A0A9W9IT20"/>
<evidence type="ECO:0000256" key="1">
    <source>
        <dbReference type="SAM" id="MobiDB-lite"/>
    </source>
</evidence>
<proteinExistence type="predicted"/>
<dbReference type="OrthoDB" id="4334035at2759"/>
<dbReference type="Proteomes" id="UP001146351">
    <property type="component" value="Unassembled WGS sequence"/>
</dbReference>
<feature type="region of interest" description="Disordered" evidence="1">
    <location>
        <begin position="121"/>
        <end position="165"/>
    </location>
</feature>
<evidence type="ECO:0000313" key="3">
    <source>
        <dbReference type="Proteomes" id="UP001146351"/>
    </source>
</evidence>
<protein>
    <submittedName>
        <fullName evidence="2">Uncharacterized protein</fullName>
    </submittedName>
</protein>